<feature type="domain" description="GFO/IDH/MocA-like oxidoreductase" evidence="2">
    <location>
        <begin position="148"/>
        <end position="269"/>
    </location>
</feature>
<dbReference type="STRING" id="1121322.SAMN02745136_00835"/>
<feature type="domain" description="Gfo/Idh/MocA-like oxidoreductase N-terminal" evidence="1">
    <location>
        <begin position="22"/>
        <end position="135"/>
    </location>
</feature>
<proteinExistence type="predicted"/>
<gene>
    <name evidence="3" type="ORF">SAMN02745136_00835</name>
</gene>
<evidence type="ECO:0000259" key="1">
    <source>
        <dbReference type="Pfam" id="PF01408"/>
    </source>
</evidence>
<dbReference type="PANTHER" id="PTHR43249:SF1">
    <property type="entry name" value="D-GLUCOSIDE 3-DEHYDROGENASE"/>
    <property type="match status" value="1"/>
</dbReference>
<dbReference type="InterPro" id="IPR055170">
    <property type="entry name" value="GFO_IDH_MocA-like_dom"/>
</dbReference>
<dbReference type="Gene3D" id="3.40.50.720">
    <property type="entry name" value="NAD(P)-binding Rossmann-like Domain"/>
    <property type="match status" value="1"/>
</dbReference>
<reference evidence="3 4" key="1">
    <citation type="submission" date="2016-11" db="EMBL/GenBank/DDBJ databases">
        <authorList>
            <person name="Jaros S."/>
            <person name="Januszkiewicz K."/>
            <person name="Wedrychowicz H."/>
        </authorList>
    </citation>
    <scope>NUCLEOTIDE SEQUENCE [LARGE SCALE GENOMIC DNA]</scope>
    <source>
        <strain evidence="3 4">DSM 15929</strain>
    </source>
</reference>
<evidence type="ECO:0000259" key="2">
    <source>
        <dbReference type="Pfam" id="PF22725"/>
    </source>
</evidence>
<dbReference type="SUPFAM" id="SSF55347">
    <property type="entry name" value="Glyceraldehyde-3-phosphate dehydrogenase-like, C-terminal domain"/>
    <property type="match status" value="1"/>
</dbReference>
<evidence type="ECO:0000313" key="3">
    <source>
        <dbReference type="EMBL" id="SHJ78211.1"/>
    </source>
</evidence>
<accession>A0A1M6M455</accession>
<evidence type="ECO:0000313" key="4">
    <source>
        <dbReference type="Proteomes" id="UP000184386"/>
    </source>
</evidence>
<dbReference type="GO" id="GO:0000166">
    <property type="term" value="F:nucleotide binding"/>
    <property type="evidence" value="ECO:0007669"/>
    <property type="project" value="InterPro"/>
</dbReference>
<organism evidence="3 4">
    <name type="scientific">Anaerocolumna jejuensis DSM 15929</name>
    <dbReference type="NCBI Taxonomy" id="1121322"/>
    <lineage>
        <taxon>Bacteria</taxon>
        <taxon>Bacillati</taxon>
        <taxon>Bacillota</taxon>
        <taxon>Clostridia</taxon>
        <taxon>Lachnospirales</taxon>
        <taxon>Lachnospiraceae</taxon>
        <taxon>Anaerocolumna</taxon>
    </lineage>
</organism>
<dbReference type="Proteomes" id="UP000184386">
    <property type="component" value="Unassembled WGS sequence"/>
</dbReference>
<dbReference type="InterPro" id="IPR052515">
    <property type="entry name" value="Gfo/Idh/MocA_Oxidoreductase"/>
</dbReference>
<dbReference type="Pfam" id="PF22725">
    <property type="entry name" value="GFO_IDH_MocA_C3"/>
    <property type="match status" value="1"/>
</dbReference>
<dbReference type="Gene3D" id="3.30.360.10">
    <property type="entry name" value="Dihydrodipicolinate Reductase, domain 2"/>
    <property type="match status" value="1"/>
</dbReference>
<dbReference type="Pfam" id="PF01408">
    <property type="entry name" value="GFO_IDH_MocA"/>
    <property type="match status" value="1"/>
</dbReference>
<dbReference type="EMBL" id="FRAC01000007">
    <property type="protein sequence ID" value="SHJ78211.1"/>
    <property type="molecule type" value="Genomic_DNA"/>
</dbReference>
<protein>
    <submittedName>
        <fullName evidence="3">Predicted dehydrogenase</fullName>
    </submittedName>
</protein>
<dbReference type="AlphaFoldDB" id="A0A1M6M455"/>
<keyword evidence="4" id="KW-1185">Reference proteome</keyword>
<name>A0A1M6M455_9FIRM</name>
<dbReference type="SUPFAM" id="SSF51735">
    <property type="entry name" value="NAD(P)-binding Rossmann-fold domains"/>
    <property type="match status" value="1"/>
</dbReference>
<dbReference type="PANTHER" id="PTHR43249">
    <property type="entry name" value="UDP-N-ACETYL-2-AMINO-2-DEOXY-D-GLUCURONATE OXIDASE"/>
    <property type="match status" value="1"/>
</dbReference>
<sequence>MTRKAVTVAEMETDNGNKGVLRAAIAGCGSIAQVHAACLDRQKGVKLAAVCDIREERAQGLGEQYGAKVYTSFEKMLQEEDFQVLHICTPHYLHVPMAETALAKGLHVFMEKPPAMTYGEYARLKEAEDRAEGQLGLCFQNRYNPGTLQAKKLMEQGIPGKVKGGRALVSWSRNKEYYTESGWRGSLKTEGGGVLINQAVHSLDLLTLFLGKPVKADAVMANHHLKDIVEVEDMMEAFIRYENGVEGCFYATTAYCTNMPPIIELHCENMNLRIEEMRAACFDFEGRELTGENFPTTRTEQKEGMGKSYWGAGHLDCITDYYRALKEGKKIPLGIPQVKNTIDLMLAVYESARTGNEIELAH</sequence>
<dbReference type="InterPro" id="IPR036291">
    <property type="entry name" value="NAD(P)-bd_dom_sf"/>
</dbReference>
<dbReference type="RefSeq" id="WP_242962368.1">
    <property type="nucleotide sequence ID" value="NZ_FRAC01000007.1"/>
</dbReference>
<dbReference type="InterPro" id="IPR000683">
    <property type="entry name" value="Gfo/Idh/MocA-like_OxRdtase_N"/>
</dbReference>